<evidence type="ECO:0000259" key="7">
    <source>
        <dbReference type="Pfam" id="PF02085"/>
    </source>
</evidence>
<dbReference type="STRING" id="583355.Caka_0063"/>
<proteinExistence type="predicted"/>
<protein>
    <submittedName>
        <fullName evidence="8">Diheme cytochrome c</fullName>
    </submittedName>
</protein>
<gene>
    <name evidence="8" type="ordered locus">Caka_0063</name>
</gene>
<feature type="domain" description="Class III cytochrome C" evidence="7">
    <location>
        <begin position="189"/>
        <end position="250"/>
    </location>
</feature>
<reference evidence="8 9" key="1">
    <citation type="journal article" date="2010" name="Stand. Genomic Sci.">
        <title>Complete genome sequence of Coraliomargarita akajimensis type strain (04OKA010-24).</title>
        <authorList>
            <person name="Mavromatis K."/>
            <person name="Abt B."/>
            <person name="Brambilla E."/>
            <person name="Lapidus A."/>
            <person name="Copeland A."/>
            <person name="Deshpande S."/>
            <person name="Nolan M."/>
            <person name="Lucas S."/>
            <person name="Tice H."/>
            <person name="Cheng J.F."/>
            <person name="Han C."/>
            <person name="Detter J.C."/>
            <person name="Woyke T."/>
            <person name="Goodwin L."/>
            <person name="Pitluck S."/>
            <person name="Held B."/>
            <person name="Brettin T."/>
            <person name="Tapia R."/>
            <person name="Ivanova N."/>
            <person name="Mikhailova N."/>
            <person name="Pati A."/>
            <person name="Liolios K."/>
            <person name="Chen A."/>
            <person name="Palaniappan K."/>
            <person name="Land M."/>
            <person name="Hauser L."/>
            <person name="Chang Y.J."/>
            <person name="Jeffries C.D."/>
            <person name="Rohde M."/>
            <person name="Goker M."/>
            <person name="Bristow J."/>
            <person name="Eisen J.A."/>
            <person name="Markowitz V."/>
            <person name="Hugenholtz P."/>
            <person name="Klenk H.P."/>
            <person name="Kyrpides N.C."/>
        </authorList>
    </citation>
    <scope>NUCLEOTIDE SEQUENCE [LARGE SCALE GENOMIC DNA]</scope>
    <source>
        <strain evidence="9">DSM 45221 / IAM 15411 / JCM 23193 / KCTC 12865</strain>
    </source>
</reference>
<evidence type="ECO:0000256" key="4">
    <source>
        <dbReference type="ARBA" id="ARBA00022982"/>
    </source>
</evidence>
<dbReference type="eggNOG" id="COG3043">
    <property type="taxonomic scope" value="Bacteria"/>
</dbReference>
<dbReference type="Proteomes" id="UP000000925">
    <property type="component" value="Chromosome"/>
</dbReference>
<keyword evidence="1" id="KW-0813">Transport</keyword>
<evidence type="ECO:0000256" key="5">
    <source>
        <dbReference type="ARBA" id="ARBA00023004"/>
    </source>
</evidence>
<dbReference type="GO" id="GO:0020037">
    <property type="term" value="F:heme binding"/>
    <property type="evidence" value="ECO:0007669"/>
    <property type="project" value="InterPro"/>
</dbReference>
<keyword evidence="2" id="KW-0349">Heme</keyword>
<keyword evidence="3" id="KW-0479">Metal-binding</keyword>
<dbReference type="GO" id="GO:0046872">
    <property type="term" value="F:metal ion binding"/>
    <property type="evidence" value="ECO:0007669"/>
    <property type="project" value="UniProtKB-KW"/>
</dbReference>
<dbReference type="OrthoDB" id="269685at2"/>
<evidence type="ECO:0000313" key="8">
    <source>
        <dbReference type="EMBL" id="ADE53092.1"/>
    </source>
</evidence>
<evidence type="ECO:0000256" key="3">
    <source>
        <dbReference type="ARBA" id="ARBA00022723"/>
    </source>
</evidence>
<feature type="region of interest" description="Disordered" evidence="6">
    <location>
        <begin position="258"/>
        <end position="277"/>
    </location>
</feature>
<keyword evidence="9" id="KW-1185">Reference proteome</keyword>
<dbReference type="HOGENOM" id="CLU_1081422_0_0_0"/>
<sequence>MPGKSKSTKATTLTLAAVFTVSVSGYFMGMRQTVRETQHSHTPVDSHTTEVELHSTIQQAVDYRHIAQAGFGPNHNFKSQLSSLQSNFGERGDPHPLLLSAESLRAKRDARRAYDGAPPTVPHPISQDNSATCLQCHSTATQIGDVIAPAISHPEYTSCTQCHVSSKGLGSRWNTSNFDLHTGNQFVGNTAPASKEQAYADAPMTIPHTVHMRQNCMSCHGEYGTSPIRTSHPERQSCTQCHVPGAQIDKRNFAESPFPFRAELNKPPHNTPQASNP</sequence>
<name>D5EKZ0_CORAD</name>
<dbReference type="GO" id="GO:0009055">
    <property type="term" value="F:electron transfer activity"/>
    <property type="evidence" value="ECO:0007669"/>
    <property type="project" value="InterPro"/>
</dbReference>
<accession>D5EKZ0</accession>
<evidence type="ECO:0000256" key="2">
    <source>
        <dbReference type="ARBA" id="ARBA00022617"/>
    </source>
</evidence>
<dbReference type="EMBL" id="CP001998">
    <property type="protein sequence ID" value="ADE53092.1"/>
    <property type="molecule type" value="Genomic_DNA"/>
</dbReference>
<evidence type="ECO:0000256" key="1">
    <source>
        <dbReference type="ARBA" id="ARBA00022448"/>
    </source>
</evidence>
<evidence type="ECO:0000256" key="6">
    <source>
        <dbReference type="SAM" id="MobiDB-lite"/>
    </source>
</evidence>
<dbReference type="RefSeq" id="WP_013041818.1">
    <property type="nucleotide sequence ID" value="NC_014008.1"/>
</dbReference>
<dbReference type="Pfam" id="PF02085">
    <property type="entry name" value="Cytochrom_CIII"/>
    <property type="match status" value="1"/>
</dbReference>
<evidence type="ECO:0000313" key="9">
    <source>
        <dbReference type="Proteomes" id="UP000000925"/>
    </source>
</evidence>
<dbReference type="Gene3D" id="3.90.10.10">
    <property type="entry name" value="Cytochrome C3"/>
    <property type="match status" value="1"/>
</dbReference>
<keyword evidence="4" id="KW-0249">Electron transport</keyword>
<organism evidence="8 9">
    <name type="scientific">Coraliomargarita akajimensis (strain DSM 45221 / IAM 15411 / JCM 23193 / KCTC 12865 / 04OKA010-24)</name>
    <dbReference type="NCBI Taxonomy" id="583355"/>
    <lineage>
        <taxon>Bacteria</taxon>
        <taxon>Pseudomonadati</taxon>
        <taxon>Verrucomicrobiota</taxon>
        <taxon>Opitutia</taxon>
        <taxon>Puniceicoccales</taxon>
        <taxon>Coraliomargaritaceae</taxon>
        <taxon>Coraliomargarita</taxon>
    </lineage>
</organism>
<dbReference type="KEGG" id="caa:Caka_0063"/>
<dbReference type="GO" id="GO:0009061">
    <property type="term" value="P:anaerobic respiration"/>
    <property type="evidence" value="ECO:0007669"/>
    <property type="project" value="InterPro"/>
</dbReference>
<dbReference type="AlphaFoldDB" id="D5EKZ0"/>
<keyword evidence="5" id="KW-0408">Iron</keyword>
<dbReference type="InterPro" id="IPR036280">
    <property type="entry name" value="Multihaem_cyt_sf"/>
</dbReference>
<dbReference type="SUPFAM" id="SSF48695">
    <property type="entry name" value="Multiheme cytochromes"/>
    <property type="match status" value="1"/>
</dbReference>
<dbReference type="InterPro" id="IPR020942">
    <property type="entry name" value="Cyt_c_III_dom"/>
</dbReference>